<dbReference type="PANTHER" id="PTHR33619">
    <property type="entry name" value="POLYSACCHARIDE EXPORT PROTEIN GFCE-RELATED"/>
    <property type="match status" value="1"/>
</dbReference>
<keyword evidence="8" id="KW-0625">Polysaccharide transport</keyword>
<comment type="subcellular location">
    <subcellularLocation>
        <location evidence="1">Cell outer membrane</location>
        <topology evidence="1">Multi-pass membrane protein</topology>
    </subcellularLocation>
</comment>
<dbReference type="InterPro" id="IPR003715">
    <property type="entry name" value="Poly_export_N"/>
</dbReference>
<evidence type="ECO:0000256" key="3">
    <source>
        <dbReference type="ARBA" id="ARBA00022448"/>
    </source>
</evidence>
<dbReference type="Pfam" id="PF22461">
    <property type="entry name" value="SLBB_2"/>
    <property type="match status" value="1"/>
</dbReference>
<dbReference type="InterPro" id="IPR054765">
    <property type="entry name" value="SLBB_dom"/>
</dbReference>
<dbReference type="Pfam" id="PF10531">
    <property type="entry name" value="SLBB"/>
    <property type="match status" value="1"/>
</dbReference>
<evidence type="ECO:0000256" key="5">
    <source>
        <dbReference type="ARBA" id="ARBA00022597"/>
    </source>
</evidence>
<reference evidence="20 21" key="1">
    <citation type="journal article" date="2011" name="J. Bacteriol.">
        <title>Genome sequence of Salinisphaera shabanensis, a gammaproteobacterium from the harsh, variable environment of the brine-seawater interface of the Shaban Deep in the Red Sea.</title>
        <authorList>
            <person name="Antunes A."/>
            <person name="Alam I."/>
            <person name="Bajic V.B."/>
            <person name="Stingl U."/>
        </authorList>
    </citation>
    <scope>NUCLEOTIDE SEQUENCE [LARGE SCALE GENOMIC DNA]</scope>
    <source>
        <strain evidence="20 21">E1L3A</strain>
    </source>
</reference>
<dbReference type="eggNOG" id="COG1596">
    <property type="taxonomic scope" value="Bacteria"/>
</dbReference>
<dbReference type="InterPro" id="IPR049712">
    <property type="entry name" value="Poly_export"/>
</dbReference>
<keyword evidence="21" id="KW-1185">Reference proteome</keyword>
<dbReference type="GO" id="GO:0015159">
    <property type="term" value="F:polysaccharide transmembrane transporter activity"/>
    <property type="evidence" value="ECO:0007669"/>
    <property type="project" value="InterPro"/>
</dbReference>
<name>U2EJQ1_9GAMM</name>
<gene>
    <name evidence="20" type="ORF">SSPSH_002613</name>
</gene>
<dbReference type="STRING" id="1033802.SSPSH_002613"/>
<evidence type="ECO:0000256" key="7">
    <source>
        <dbReference type="ARBA" id="ARBA00022729"/>
    </source>
</evidence>
<keyword evidence="7 16" id="KW-0732">Signal</keyword>
<evidence type="ECO:0000256" key="11">
    <source>
        <dbReference type="ARBA" id="ARBA00023136"/>
    </source>
</evidence>
<keyword evidence="13" id="KW-0998">Cell outer membrane</keyword>
<keyword evidence="14" id="KW-0449">Lipoprotein</keyword>
<reference evidence="20 21" key="2">
    <citation type="journal article" date="2013" name="PLoS ONE">
        <title>INDIGO - INtegrated Data Warehouse of MIcrobial GenOmes with Examples from the Red Sea Extremophiles.</title>
        <authorList>
            <person name="Alam I."/>
            <person name="Antunes A."/>
            <person name="Kamau A.A."/>
            <person name="Ba Alawi W."/>
            <person name="Kalkatawi M."/>
            <person name="Stingl U."/>
            <person name="Bajic V.B."/>
        </authorList>
    </citation>
    <scope>NUCLEOTIDE SEQUENCE [LARGE SCALE GENOMIC DNA]</scope>
    <source>
        <strain evidence="20 21">E1L3A</strain>
    </source>
</reference>
<evidence type="ECO:0000256" key="15">
    <source>
        <dbReference type="SAM" id="MobiDB-lite"/>
    </source>
</evidence>
<proteinExistence type="inferred from homology"/>
<dbReference type="PANTHER" id="PTHR33619:SF3">
    <property type="entry name" value="POLYSACCHARIDE EXPORT PROTEIN GFCE-RELATED"/>
    <property type="match status" value="1"/>
</dbReference>
<evidence type="ECO:0000256" key="8">
    <source>
        <dbReference type="ARBA" id="ARBA00023047"/>
    </source>
</evidence>
<comment type="caution">
    <text evidence="20">The sequence shown here is derived from an EMBL/GenBank/DDBJ whole genome shotgun (WGS) entry which is preliminary data.</text>
</comment>
<keyword evidence="12" id="KW-0564">Palmitate</keyword>
<dbReference type="GO" id="GO:0046930">
    <property type="term" value="C:pore complex"/>
    <property type="evidence" value="ECO:0007669"/>
    <property type="project" value="UniProtKB-KW"/>
</dbReference>
<keyword evidence="3" id="KW-0813">Transport</keyword>
<sequence length="312" mass="32595">MGVVLTDLRIALSMAGLAVLLGACAGAPGPGDQSVPTPSSAPPIAASPSSTNTSTTPLPAAQAQSTETTVADDPQGVVIGAGDIVEMRMFGQPDMNTQGFVSDSGEISLPLLGVVDIGDLTPNAAQSRIESAYRERGYFRDPQISLTLVEHRSQQVAVLGAVNQPGRFSLSSRTTLLDALAEAGGITARGARTVVVIRGDDQNRERVDIEALVSGGGVASDDVLHAGDTIYVPQAPLFYIYGQVQRPDAYAIQPGMTVIQAISTGGGLTDRGSNSRFTIHRKSQDGSVQTLDASPTTRVQADDVIFVKERFF</sequence>
<accession>U2EJQ1</accession>
<evidence type="ECO:0000256" key="2">
    <source>
        <dbReference type="ARBA" id="ARBA00009450"/>
    </source>
</evidence>
<feature type="region of interest" description="Disordered" evidence="15">
    <location>
        <begin position="28"/>
        <end position="75"/>
    </location>
</feature>
<evidence type="ECO:0000259" key="18">
    <source>
        <dbReference type="Pfam" id="PF10531"/>
    </source>
</evidence>
<dbReference type="AlphaFoldDB" id="U2EJQ1"/>
<keyword evidence="5" id="KW-0762">Sugar transport</keyword>
<keyword evidence="10" id="KW-0626">Porin</keyword>
<evidence type="ECO:0000256" key="14">
    <source>
        <dbReference type="ARBA" id="ARBA00023288"/>
    </source>
</evidence>
<dbReference type="GO" id="GO:0009279">
    <property type="term" value="C:cell outer membrane"/>
    <property type="evidence" value="ECO:0007669"/>
    <property type="project" value="UniProtKB-SubCell"/>
</dbReference>
<protein>
    <submittedName>
        <fullName evidence="20">Polysaccharide export protein EpsE</fullName>
    </submittedName>
</protein>
<evidence type="ECO:0000256" key="12">
    <source>
        <dbReference type="ARBA" id="ARBA00023139"/>
    </source>
</evidence>
<organism evidence="20 21">
    <name type="scientific">Salinisphaera shabanensis E1L3A</name>
    <dbReference type="NCBI Taxonomy" id="1033802"/>
    <lineage>
        <taxon>Bacteria</taxon>
        <taxon>Pseudomonadati</taxon>
        <taxon>Pseudomonadota</taxon>
        <taxon>Gammaproteobacteria</taxon>
        <taxon>Salinisphaerales</taxon>
        <taxon>Salinisphaeraceae</taxon>
        <taxon>Salinisphaera</taxon>
    </lineage>
</organism>
<dbReference type="GO" id="GO:0015288">
    <property type="term" value="F:porin activity"/>
    <property type="evidence" value="ECO:0007669"/>
    <property type="project" value="UniProtKB-KW"/>
</dbReference>
<comment type="similarity">
    <text evidence="2">Belongs to the BexD/CtrA/VexA family.</text>
</comment>
<keyword evidence="4" id="KW-1134">Transmembrane beta strand</keyword>
<feature type="domain" description="SLBB" evidence="19">
    <location>
        <begin position="154"/>
        <end position="232"/>
    </location>
</feature>
<evidence type="ECO:0000256" key="13">
    <source>
        <dbReference type="ARBA" id="ARBA00023237"/>
    </source>
</evidence>
<evidence type="ECO:0000256" key="9">
    <source>
        <dbReference type="ARBA" id="ARBA00023065"/>
    </source>
</evidence>
<evidence type="ECO:0000256" key="6">
    <source>
        <dbReference type="ARBA" id="ARBA00022692"/>
    </source>
</evidence>
<evidence type="ECO:0000259" key="17">
    <source>
        <dbReference type="Pfam" id="PF02563"/>
    </source>
</evidence>
<dbReference type="Proteomes" id="UP000006242">
    <property type="component" value="Unassembled WGS sequence"/>
</dbReference>
<dbReference type="InterPro" id="IPR019554">
    <property type="entry name" value="Soluble_ligand-bd"/>
</dbReference>
<keyword evidence="9" id="KW-0406">Ion transport</keyword>
<keyword evidence="11" id="KW-0472">Membrane</keyword>
<dbReference type="Pfam" id="PF02563">
    <property type="entry name" value="Poly_export"/>
    <property type="match status" value="1"/>
</dbReference>
<dbReference type="GO" id="GO:0006811">
    <property type="term" value="P:monoatomic ion transport"/>
    <property type="evidence" value="ECO:0007669"/>
    <property type="project" value="UniProtKB-KW"/>
</dbReference>
<evidence type="ECO:0000313" key="21">
    <source>
        <dbReference type="Proteomes" id="UP000006242"/>
    </source>
</evidence>
<evidence type="ECO:0000259" key="19">
    <source>
        <dbReference type="Pfam" id="PF22461"/>
    </source>
</evidence>
<evidence type="ECO:0000256" key="4">
    <source>
        <dbReference type="ARBA" id="ARBA00022452"/>
    </source>
</evidence>
<evidence type="ECO:0000313" key="20">
    <source>
        <dbReference type="EMBL" id="ERJ18517.1"/>
    </source>
</evidence>
<dbReference type="Gene3D" id="3.10.560.10">
    <property type="entry name" value="Outer membrane lipoprotein wza domain like"/>
    <property type="match status" value="2"/>
</dbReference>
<feature type="chain" id="PRO_5004626752" evidence="16">
    <location>
        <begin position="26"/>
        <end position="312"/>
    </location>
</feature>
<keyword evidence="6" id="KW-0812">Transmembrane</keyword>
<feature type="compositionally biased region" description="Low complexity" evidence="15">
    <location>
        <begin position="28"/>
        <end position="61"/>
    </location>
</feature>
<feature type="domain" description="Polysaccharide export protein N-terminal" evidence="17">
    <location>
        <begin position="73"/>
        <end position="148"/>
    </location>
</feature>
<feature type="signal peptide" evidence="16">
    <location>
        <begin position="1"/>
        <end position="25"/>
    </location>
</feature>
<feature type="domain" description="Soluble ligand binding" evidence="18">
    <location>
        <begin position="238"/>
        <end position="290"/>
    </location>
</feature>
<dbReference type="EMBL" id="AFNV02000018">
    <property type="protein sequence ID" value="ERJ18517.1"/>
    <property type="molecule type" value="Genomic_DNA"/>
</dbReference>
<evidence type="ECO:0000256" key="16">
    <source>
        <dbReference type="SAM" id="SignalP"/>
    </source>
</evidence>
<evidence type="ECO:0000256" key="10">
    <source>
        <dbReference type="ARBA" id="ARBA00023114"/>
    </source>
</evidence>
<evidence type="ECO:0000256" key="1">
    <source>
        <dbReference type="ARBA" id="ARBA00004571"/>
    </source>
</evidence>